<feature type="domain" description="Rhodanese" evidence="1">
    <location>
        <begin position="28"/>
        <end position="117"/>
    </location>
</feature>
<dbReference type="CDD" id="cd00158">
    <property type="entry name" value="RHOD"/>
    <property type="match status" value="1"/>
</dbReference>
<protein>
    <submittedName>
        <fullName evidence="2">Sulfurtransferase</fullName>
    </submittedName>
</protein>
<evidence type="ECO:0000313" key="3">
    <source>
        <dbReference type="Proteomes" id="UP000219327"/>
    </source>
</evidence>
<keyword evidence="2" id="KW-0808">Transferase</keyword>
<dbReference type="PROSITE" id="PS50206">
    <property type="entry name" value="RHODANESE_3"/>
    <property type="match status" value="1"/>
</dbReference>
<accession>A0A2A5WPB7</accession>
<name>A0A2A5WPB7_9GAMM</name>
<proteinExistence type="predicted"/>
<dbReference type="InterPro" id="IPR036873">
    <property type="entry name" value="Rhodanese-like_dom_sf"/>
</dbReference>
<comment type="caution">
    <text evidence="2">The sequence shown here is derived from an EMBL/GenBank/DDBJ whole genome shotgun (WGS) entry which is preliminary data.</text>
</comment>
<reference evidence="2 3" key="1">
    <citation type="submission" date="2017-08" db="EMBL/GenBank/DDBJ databases">
        <title>Fine stratification of microbial communities through a metagenomic profile of the photic zone.</title>
        <authorList>
            <person name="Haro-Moreno J.M."/>
            <person name="Lopez-Perez M."/>
            <person name="De La Torre J."/>
            <person name="Picazo A."/>
            <person name="Camacho A."/>
            <person name="Rodriguez-Valera F."/>
        </authorList>
    </citation>
    <scope>NUCLEOTIDE SEQUENCE [LARGE SCALE GENOMIC DNA]</scope>
    <source>
        <strain evidence="2">MED-G24</strain>
    </source>
</reference>
<dbReference type="PANTHER" id="PTHR43031:SF16">
    <property type="entry name" value="OXIDOREDUCTASE"/>
    <property type="match status" value="1"/>
</dbReference>
<dbReference type="GO" id="GO:0016740">
    <property type="term" value="F:transferase activity"/>
    <property type="evidence" value="ECO:0007669"/>
    <property type="project" value="UniProtKB-KW"/>
</dbReference>
<dbReference type="InterPro" id="IPR001763">
    <property type="entry name" value="Rhodanese-like_dom"/>
</dbReference>
<dbReference type="Pfam" id="PF00581">
    <property type="entry name" value="Rhodanese"/>
    <property type="match status" value="1"/>
</dbReference>
<dbReference type="SMART" id="SM00450">
    <property type="entry name" value="RHOD"/>
    <property type="match status" value="1"/>
</dbReference>
<dbReference type="Gene3D" id="3.40.250.10">
    <property type="entry name" value="Rhodanese-like domain"/>
    <property type="match status" value="1"/>
</dbReference>
<organism evidence="2 3">
    <name type="scientific">OM182 bacterium MED-G24</name>
    <dbReference type="NCBI Taxonomy" id="1986255"/>
    <lineage>
        <taxon>Bacteria</taxon>
        <taxon>Pseudomonadati</taxon>
        <taxon>Pseudomonadota</taxon>
        <taxon>Gammaproteobacteria</taxon>
        <taxon>OMG group</taxon>
        <taxon>OM182 clade</taxon>
    </lineage>
</organism>
<dbReference type="EMBL" id="NTKD01000040">
    <property type="protein sequence ID" value="PDH38123.1"/>
    <property type="molecule type" value="Genomic_DNA"/>
</dbReference>
<dbReference type="Proteomes" id="UP000219327">
    <property type="component" value="Unassembled WGS sequence"/>
</dbReference>
<dbReference type="AlphaFoldDB" id="A0A2A5WPB7"/>
<gene>
    <name evidence="2" type="ORF">CNE99_07315</name>
</gene>
<dbReference type="SUPFAM" id="SSF52821">
    <property type="entry name" value="Rhodanese/Cell cycle control phosphatase"/>
    <property type="match status" value="1"/>
</dbReference>
<evidence type="ECO:0000313" key="2">
    <source>
        <dbReference type="EMBL" id="PDH38123.1"/>
    </source>
</evidence>
<evidence type="ECO:0000259" key="1">
    <source>
        <dbReference type="PROSITE" id="PS50206"/>
    </source>
</evidence>
<dbReference type="PANTHER" id="PTHR43031">
    <property type="entry name" value="FAD-DEPENDENT OXIDOREDUCTASE"/>
    <property type="match status" value="1"/>
</dbReference>
<sequence>MLGLSFVTTASDALEGLSELTPAQAAQLEGEVVYLDVRSSFEWWQGHVKGAVHIPQQDVSEKAEAMLNRDTPIVTYCAVGGRASRVVKDLEAMGFRVVPVTGGGFKELVDAGLIVTSPTQGFR</sequence>
<dbReference type="InterPro" id="IPR050229">
    <property type="entry name" value="GlpE_sulfurtransferase"/>
</dbReference>